<feature type="domain" description="PAS" evidence="2">
    <location>
        <begin position="600"/>
        <end position="672"/>
    </location>
</feature>
<feature type="domain" description="PAS" evidence="2">
    <location>
        <begin position="726"/>
        <end position="770"/>
    </location>
</feature>
<keyword evidence="1" id="KW-1133">Transmembrane helix</keyword>
<dbReference type="InterPro" id="IPR001610">
    <property type="entry name" value="PAC"/>
</dbReference>
<feature type="transmembrane region" description="Helical" evidence="1">
    <location>
        <begin position="24"/>
        <end position="42"/>
    </location>
</feature>
<feature type="domain" description="GGDEF" evidence="4">
    <location>
        <begin position="1004"/>
        <end position="1135"/>
    </location>
</feature>
<dbReference type="InterPro" id="IPR013655">
    <property type="entry name" value="PAS_fold_3"/>
</dbReference>
<dbReference type="EMBL" id="SSOD01000002">
    <property type="protein sequence ID" value="THF64359.1"/>
    <property type="molecule type" value="Genomic_DNA"/>
</dbReference>
<dbReference type="GO" id="GO:0003824">
    <property type="term" value="F:catalytic activity"/>
    <property type="evidence" value="ECO:0007669"/>
    <property type="project" value="UniProtKB-ARBA"/>
</dbReference>
<organism evidence="5 6">
    <name type="scientific">Pseudothauera rhizosphaerae</name>
    <dbReference type="NCBI Taxonomy" id="2565932"/>
    <lineage>
        <taxon>Bacteria</taxon>
        <taxon>Pseudomonadati</taxon>
        <taxon>Pseudomonadota</taxon>
        <taxon>Betaproteobacteria</taxon>
        <taxon>Rhodocyclales</taxon>
        <taxon>Zoogloeaceae</taxon>
        <taxon>Pseudothauera</taxon>
    </lineage>
</organism>
<dbReference type="Pfam" id="PF08448">
    <property type="entry name" value="PAS_4"/>
    <property type="match status" value="1"/>
</dbReference>
<dbReference type="Pfam" id="PF08447">
    <property type="entry name" value="PAS_3"/>
    <property type="match status" value="3"/>
</dbReference>
<dbReference type="PANTHER" id="PTHR44757:SF2">
    <property type="entry name" value="BIOFILM ARCHITECTURE MAINTENANCE PROTEIN MBAA"/>
    <property type="match status" value="1"/>
</dbReference>
<dbReference type="CDD" id="cd12914">
    <property type="entry name" value="PDC1_DGC_like"/>
    <property type="match status" value="1"/>
</dbReference>
<comment type="caution">
    <text evidence="5">The sequence shown here is derived from an EMBL/GenBank/DDBJ whole genome shotgun (WGS) entry which is preliminary data.</text>
</comment>
<feature type="domain" description="PAS" evidence="2">
    <location>
        <begin position="499"/>
        <end position="545"/>
    </location>
</feature>
<dbReference type="InterPro" id="IPR000014">
    <property type="entry name" value="PAS"/>
</dbReference>
<dbReference type="InterPro" id="IPR052155">
    <property type="entry name" value="Biofilm_reg_signaling"/>
</dbReference>
<dbReference type="SMART" id="SM00091">
    <property type="entry name" value="PAS"/>
    <property type="match status" value="5"/>
</dbReference>
<dbReference type="InterPro" id="IPR029787">
    <property type="entry name" value="Nucleotide_cyclase"/>
</dbReference>
<dbReference type="NCBIfam" id="TIGR00229">
    <property type="entry name" value="sensory_box"/>
    <property type="match status" value="3"/>
</dbReference>
<keyword evidence="6" id="KW-1185">Reference proteome</keyword>
<dbReference type="FunFam" id="3.30.70.270:FF:000001">
    <property type="entry name" value="Diguanylate cyclase domain protein"/>
    <property type="match status" value="1"/>
</dbReference>
<name>A0A4S4AWF2_9RHOO</name>
<proteinExistence type="predicted"/>
<evidence type="ECO:0000256" key="1">
    <source>
        <dbReference type="SAM" id="Phobius"/>
    </source>
</evidence>
<evidence type="ECO:0000313" key="5">
    <source>
        <dbReference type="EMBL" id="THF64359.1"/>
    </source>
</evidence>
<dbReference type="Pfam" id="PF00990">
    <property type="entry name" value="GGDEF"/>
    <property type="match status" value="1"/>
</dbReference>
<feature type="domain" description="PAC" evidence="3">
    <location>
        <begin position="415"/>
        <end position="468"/>
    </location>
</feature>
<dbReference type="CDD" id="cd00130">
    <property type="entry name" value="PAS"/>
    <property type="match status" value="4"/>
</dbReference>
<dbReference type="InterPro" id="IPR035965">
    <property type="entry name" value="PAS-like_dom_sf"/>
</dbReference>
<dbReference type="PANTHER" id="PTHR44757">
    <property type="entry name" value="DIGUANYLATE CYCLASE DGCP"/>
    <property type="match status" value="1"/>
</dbReference>
<feature type="domain" description="PAS" evidence="2">
    <location>
        <begin position="851"/>
        <end position="888"/>
    </location>
</feature>
<dbReference type="Pfam" id="PF13188">
    <property type="entry name" value="PAS_8"/>
    <property type="match status" value="1"/>
</dbReference>
<dbReference type="SMART" id="SM00086">
    <property type="entry name" value="PAC"/>
    <property type="match status" value="5"/>
</dbReference>
<feature type="domain" description="PAC" evidence="3">
    <location>
        <begin position="548"/>
        <end position="599"/>
    </location>
</feature>
<protein>
    <submittedName>
        <fullName evidence="5">Diguanylate cyclase</fullName>
    </submittedName>
</protein>
<sequence>MANPGGRSPCFFCRPNTRTSSRMVAVWVLGVAVLAVYWWSLFDSHARQRGDALEQTRLRAAQTAQALALQVDALVGGVDYIARNLVTAWTLAEPKHFREAVETAAAALPDGALVQVAVADRDGLVVYSNLDDASGTPAMRVSIADREHFRVHAGHRPPALFISSPVRGRVSQIWSVQFSRPIAVNGRFLGVVVVSISPAYLSQSLRDIFPDKHDVALLLREDGSYLARSHDLDAVLGRAVPPGRAFLTNRAQASGSYDIVSPIDGIERGYAWHRTSDYPLLVSLGLDKVLALAPVEALIADSLRRNLVGSVLLVLGAVLVSALILRQLRMARRLAESHGRLELVLSGGGLGAWDWNVATGAVLFDTRWARTLGYRADEFECAIDFSDWAARLHPDDRQATLDMLNAMLRGETQQYDAEYRVRHRDGHWIWIQGRGRVMERGDDGAPLRATGTYFDITARKLVEAERAELRRRLTKLVTQVPGFFYQYLLRPDGTSCFPYASPAISEVYLLTPEEAAESADRVFAILHPDDLGRVSESIRESAERLTTWQCEYRVCFPDGTERWLHGQANPERTEDGGTLWHGYIHDATAAHAAAEALQRSEERLRLTLDAVRDGQWEWDMRSGALHWDARSHEMLGMAPGTFCGRFDAWVERLHPADHARVLAVLQAAIDRQRTVKDYVGAADFRTRTASGEWLWVEGRGRVVDWDGDEPLRMIGTYSDIGQRVADANLRRALLDRSAAAIFVASRARRALYANARARELFGEPGEDMTGFDFRRLHTDQTSFDHLGEHYDTLVRDGEIRCEWPLLDAHGRRRWFDVSGTLLDPEQPNGAVIWMLVDVTERHQAEAALATERLRLTTLLERFPGGVLVEDADGHIVMANDGFCQLFGLRCKPADLTCLGRDDLRRLGGDAGLGWLDGPGSGSKGEQRRTIEVAGAGGRELEVDWVPIVRGRDDLGHVWLVRDITERKRREDRLATLAATDTLTGLPNRRAFMSSLELAVLDPARGGVLLMLDIDHFKRVNDNYGHLVGDRMLQHVAEIVRHELRASDVAGRLGGEEFAVLLPGTTAEDGMLLAERLRAAIAGTPAQADAGELAVSVSIGLCPLGGMPVKDVMMRADEALYAAKGAGRNQVRAWGEQGAGAWGFSRCGSA</sequence>
<dbReference type="InterPro" id="IPR000700">
    <property type="entry name" value="PAS-assoc_C"/>
</dbReference>
<dbReference type="SMART" id="SM00267">
    <property type="entry name" value="GGDEF"/>
    <property type="match status" value="1"/>
</dbReference>
<dbReference type="SUPFAM" id="SSF55073">
    <property type="entry name" value="Nucleotide cyclase"/>
    <property type="match status" value="1"/>
</dbReference>
<dbReference type="Gene3D" id="3.30.70.270">
    <property type="match status" value="1"/>
</dbReference>
<keyword evidence="1" id="KW-0472">Membrane</keyword>
<evidence type="ECO:0000259" key="2">
    <source>
        <dbReference type="PROSITE" id="PS50112"/>
    </source>
</evidence>
<evidence type="ECO:0000259" key="4">
    <source>
        <dbReference type="PROSITE" id="PS50887"/>
    </source>
</evidence>
<dbReference type="Proteomes" id="UP000307956">
    <property type="component" value="Unassembled WGS sequence"/>
</dbReference>
<dbReference type="InterPro" id="IPR000160">
    <property type="entry name" value="GGDEF_dom"/>
</dbReference>
<dbReference type="NCBIfam" id="TIGR00254">
    <property type="entry name" value="GGDEF"/>
    <property type="match status" value="1"/>
</dbReference>
<accession>A0A4S4AWF2</accession>
<dbReference type="CDD" id="cd01949">
    <property type="entry name" value="GGDEF"/>
    <property type="match status" value="1"/>
</dbReference>
<keyword evidence="1" id="KW-0812">Transmembrane</keyword>
<gene>
    <name evidence="5" type="ORF">E6O51_03360</name>
</gene>
<dbReference type="PROSITE" id="PS50112">
    <property type="entry name" value="PAS"/>
    <property type="match status" value="4"/>
</dbReference>
<dbReference type="SUPFAM" id="SSF55785">
    <property type="entry name" value="PYP-like sensor domain (PAS domain)"/>
    <property type="match status" value="5"/>
</dbReference>
<evidence type="ECO:0000313" key="6">
    <source>
        <dbReference type="Proteomes" id="UP000307956"/>
    </source>
</evidence>
<dbReference type="AlphaFoldDB" id="A0A4S4AWF2"/>
<dbReference type="PROSITE" id="PS50113">
    <property type="entry name" value="PAC"/>
    <property type="match status" value="2"/>
</dbReference>
<evidence type="ECO:0000259" key="3">
    <source>
        <dbReference type="PROSITE" id="PS50113"/>
    </source>
</evidence>
<dbReference type="CDD" id="cd12915">
    <property type="entry name" value="PDC2_DGC_like"/>
    <property type="match status" value="1"/>
</dbReference>
<reference evidence="5 6" key="1">
    <citation type="submission" date="2019-04" db="EMBL/GenBank/DDBJ databases">
        <title>Azoarcus rhizosphaerae sp. nov. isolated from rhizosphere of Ficus religiosa.</title>
        <authorList>
            <person name="Lin S.-Y."/>
            <person name="Hameed A."/>
            <person name="Hsu Y.-H."/>
            <person name="Young C.-C."/>
        </authorList>
    </citation>
    <scope>NUCLEOTIDE SEQUENCE [LARGE SCALE GENOMIC DNA]</scope>
    <source>
        <strain evidence="5 6">CC-YHH848</strain>
    </source>
</reference>
<dbReference type="OrthoDB" id="9813903at2"/>
<dbReference type="InterPro" id="IPR013656">
    <property type="entry name" value="PAS_4"/>
</dbReference>
<dbReference type="Gene3D" id="3.30.450.20">
    <property type="entry name" value="PAS domain"/>
    <property type="match status" value="7"/>
</dbReference>
<dbReference type="PROSITE" id="PS50887">
    <property type="entry name" value="GGDEF"/>
    <property type="match status" value="1"/>
</dbReference>
<dbReference type="InterPro" id="IPR043128">
    <property type="entry name" value="Rev_trsase/Diguanyl_cyclase"/>
</dbReference>
<feature type="transmembrane region" description="Helical" evidence="1">
    <location>
        <begin position="307"/>
        <end position="325"/>
    </location>
</feature>